<evidence type="ECO:0000313" key="1">
    <source>
        <dbReference type="EMBL" id="KAK2957909.1"/>
    </source>
</evidence>
<dbReference type="Proteomes" id="UP001281761">
    <property type="component" value="Unassembled WGS sequence"/>
</dbReference>
<dbReference type="EMBL" id="JARBJD010000042">
    <property type="protein sequence ID" value="KAK2957909.1"/>
    <property type="molecule type" value="Genomic_DNA"/>
</dbReference>
<accession>A0ABQ9Y2M5</accession>
<name>A0ABQ9Y2M5_9EUKA</name>
<gene>
    <name evidence="1" type="ORF">BLNAU_7085</name>
</gene>
<organism evidence="1 2">
    <name type="scientific">Blattamonas nauphoetae</name>
    <dbReference type="NCBI Taxonomy" id="2049346"/>
    <lineage>
        <taxon>Eukaryota</taxon>
        <taxon>Metamonada</taxon>
        <taxon>Preaxostyla</taxon>
        <taxon>Oxymonadida</taxon>
        <taxon>Blattamonas</taxon>
    </lineage>
</organism>
<proteinExistence type="predicted"/>
<comment type="caution">
    <text evidence="1">The sequence shown here is derived from an EMBL/GenBank/DDBJ whole genome shotgun (WGS) entry which is preliminary data.</text>
</comment>
<sequence>MTPNTNQWSRSELLTSSSSITCHGLHLSNTHLIRGTGPLCDLEGLSVSSTKNVQFSSLLASSFLSNVTSCRLSRNGASSAVHPSQRIVGCRVTDCSNHLYGTACRDMNAGGNLLSHNTSFLRCTTEAPTHQNEYLSIRTVLSPSITFHFFRLCTFKGCVGTGVQGGAI</sequence>
<keyword evidence="2" id="KW-1185">Reference proteome</keyword>
<evidence type="ECO:0000313" key="2">
    <source>
        <dbReference type="Proteomes" id="UP001281761"/>
    </source>
</evidence>
<protein>
    <submittedName>
        <fullName evidence="1">Uncharacterized protein</fullName>
    </submittedName>
</protein>
<reference evidence="1 2" key="1">
    <citation type="journal article" date="2022" name="bioRxiv">
        <title>Genomics of Preaxostyla Flagellates Illuminates Evolutionary Transitions and the Path Towards Mitochondrial Loss.</title>
        <authorList>
            <person name="Novak L.V.F."/>
            <person name="Treitli S.C."/>
            <person name="Pyrih J."/>
            <person name="Halakuc P."/>
            <person name="Pipaliya S.V."/>
            <person name="Vacek V."/>
            <person name="Brzon O."/>
            <person name="Soukal P."/>
            <person name="Eme L."/>
            <person name="Dacks J.B."/>
            <person name="Karnkowska A."/>
            <person name="Elias M."/>
            <person name="Hampl V."/>
        </authorList>
    </citation>
    <scope>NUCLEOTIDE SEQUENCE [LARGE SCALE GENOMIC DNA]</scope>
    <source>
        <strain evidence="1">NAU3</strain>
        <tissue evidence="1">Gut</tissue>
    </source>
</reference>